<keyword evidence="5" id="KW-0472">Membrane</keyword>
<dbReference type="CDD" id="cd17917">
    <property type="entry name" value="DEXHc_RHA-like"/>
    <property type="match status" value="1"/>
</dbReference>
<dbReference type="GO" id="GO:0003723">
    <property type="term" value="F:RNA binding"/>
    <property type="evidence" value="ECO:0007669"/>
    <property type="project" value="TreeGrafter"/>
</dbReference>
<dbReference type="PANTHER" id="PTHR18934">
    <property type="entry name" value="ATP-DEPENDENT RNA HELICASE"/>
    <property type="match status" value="1"/>
</dbReference>
<feature type="domain" description="Helicase ATP-binding" evidence="6">
    <location>
        <begin position="165"/>
        <end position="287"/>
    </location>
</feature>
<gene>
    <name evidence="7" type="ORF">C1SCF055_LOCUS27671</name>
</gene>
<evidence type="ECO:0000256" key="5">
    <source>
        <dbReference type="SAM" id="Phobius"/>
    </source>
</evidence>
<dbReference type="EMBL" id="CAMXCT010002973">
    <property type="protein sequence ID" value="CAI4001644.1"/>
    <property type="molecule type" value="Genomic_DNA"/>
</dbReference>
<protein>
    <submittedName>
        <fullName evidence="9">ATP-dependent RNA helicase DHX57 (DEA H box protein 57)</fullName>
    </submittedName>
</protein>
<evidence type="ECO:0000313" key="7">
    <source>
        <dbReference type="EMBL" id="CAI4001644.1"/>
    </source>
</evidence>
<keyword evidence="2" id="KW-0378">Hydrolase</keyword>
<dbReference type="GO" id="GO:0016787">
    <property type="term" value="F:hydrolase activity"/>
    <property type="evidence" value="ECO:0007669"/>
    <property type="project" value="UniProtKB-KW"/>
</dbReference>
<dbReference type="SMART" id="SM00487">
    <property type="entry name" value="DEXDc"/>
    <property type="match status" value="1"/>
</dbReference>
<feature type="transmembrane region" description="Helical" evidence="5">
    <location>
        <begin position="70"/>
        <end position="93"/>
    </location>
</feature>
<dbReference type="InterPro" id="IPR027417">
    <property type="entry name" value="P-loop_NTPase"/>
</dbReference>
<dbReference type="PROSITE" id="PS51192">
    <property type="entry name" value="HELICASE_ATP_BIND_1"/>
    <property type="match status" value="1"/>
</dbReference>
<evidence type="ECO:0000256" key="1">
    <source>
        <dbReference type="ARBA" id="ARBA00022741"/>
    </source>
</evidence>
<keyword evidence="4" id="KW-0067">ATP-binding</keyword>
<dbReference type="EMBL" id="CAMXCT030002973">
    <property type="protein sequence ID" value="CAL4788956.1"/>
    <property type="molecule type" value="Genomic_DNA"/>
</dbReference>
<keyword evidence="1" id="KW-0547">Nucleotide-binding</keyword>
<evidence type="ECO:0000313" key="8">
    <source>
        <dbReference type="EMBL" id="CAL1155019.1"/>
    </source>
</evidence>
<evidence type="ECO:0000256" key="3">
    <source>
        <dbReference type="ARBA" id="ARBA00022806"/>
    </source>
</evidence>
<comment type="caution">
    <text evidence="7">The sequence shown here is derived from an EMBL/GenBank/DDBJ whole genome shotgun (WGS) entry which is preliminary data.</text>
</comment>
<reference evidence="8" key="2">
    <citation type="submission" date="2024-04" db="EMBL/GenBank/DDBJ databases">
        <authorList>
            <person name="Chen Y."/>
            <person name="Shah S."/>
            <person name="Dougan E. K."/>
            <person name="Thang M."/>
            <person name="Chan C."/>
        </authorList>
    </citation>
    <scope>NUCLEOTIDE SEQUENCE [LARGE SCALE GENOMIC DNA]</scope>
</reference>
<dbReference type="PANTHER" id="PTHR18934:SF99">
    <property type="entry name" value="ATP-DEPENDENT RNA HELICASE DHX37-RELATED"/>
    <property type="match status" value="1"/>
</dbReference>
<organism evidence="7">
    <name type="scientific">Cladocopium goreaui</name>
    <dbReference type="NCBI Taxonomy" id="2562237"/>
    <lineage>
        <taxon>Eukaryota</taxon>
        <taxon>Sar</taxon>
        <taxon>Alveolata</taxon>
        <taxon>Dinophyceae</taxon>
        <taxon>Suessiales</taxon>
        <taxon>Symbiodiniaceae</taxon>
        <taxon>Cladocopium</taxon>
    </lineage>
</organism>
<keyword evidence="5" id="KW-0812">Transmembrane</keyword>
<proteinExistence type="predicted"/>
<keyword evidence="5" id="KW-1133">Transmembrane helix</keyword>
<dbReference type="GO" id="GO:0004386">
    <property type="term" value="F:helicase activity"/>
    <property type="evidence" value="ECO:0007669"/>
    <property type="project" value="UniProtKB-KW"/>
</dbReference>
<dbReference type="OrthoDB" id="410379at2759"/>
<keyword evidence="3 9" id="KW-0347">Helicase</keyword>
<sequence length="326" mass="36434">MARFHELLRAVARVSELKAVQSSWGFVKGFHEAVQKKFFEGEAPAMYRLKGNKYSHHYGAPKRSNKAPNVAPYLAAAVIAGMGVFFIVLPISFNRSYAASKQRYEAFAKDNADILERQFDRGQFAREGRTDTIFLKLSQALPAFKQREQVAGISGRGRTFRRSEISTVKENQVVLLSGETGCGKSTQVPQLILDAAPEAKILVMQPRRIAATTLAERIAVERCQRLGVDVGYQVPSASQSENARLVFCTLGVFRRRLLLDPDLVGVTHIIFDEVHERDKLADFNMLGAWKKMEPYSCFKVGSNAASDPTGDMHHALNMLQLNKQQK</sequence>
<dbReference type="Proteomes" id="UP001152797">
    <property type="component" value="Unassembled WGS sequence"/>
</dbReference>
<accession>A0A9P1G5F2</accession>
<dbReference type="AlphaFoldDB" id="A0A9P1G5F2"/>
<keyword evidence="10" id="KW-1185">Reference proteome</keyword>
<evidence type="ECO:0000313" key="9">
    <source>
        <dbReference type="EMBL" id="CAL4788956.1"/>
    </source>
</evidence>
<evidence type="ECO:0000313" key="10">
    <source>
        <dbReference type="Proteomes" id="UP001152797"/>
    </source>
</evidence>
<dbReference type="GO" id="GO:0005524">
    <property type="term" value="F:ATP binding"/>
    <property type="evidence" value="ECO:0007669"/>
    <property type="project" value="UniProtKB-KW"/>
</dbReference>
<dbReference type="SUPFAM" id="SSF52540">
    <property type="entry name" value="P-loop containing nucleoside triphosphate hydrolases"/>
    <property type="match status" value="1"/>
</dbReference>
<dbReference type="EMBL" id="CAMXCT020002973">
    <property type="protein sequence ID" value="CAL1155019.1"/>
    <property type="molecule type" value="Genomic_DNA"/>
</dbReference>
<reference evidence="7" key="1">
    <citation type="submission" date="2022-10" db="EMBL/GenBank/DDBJ databases">
        <authorList>
            <person name="Chen Y."/>
            <person name="Dougan E. K."/>
            <person name="Chan C."/>
            <person name="Rhodes N."/>
            <person name="Thang M."/>
        </authorList>
    </citation>
    <scope>NUCLEOTIDE SEQUENCE</scope>
</reference>
<name>A0A9P1G5F2_9DINO</name>
<evidence type="ECO:0000256" key="2">
    <source>
        <dbReference type="ARBA" id="ARBA00022801"/>
    </source>
</evidence>
<dbReference type="InterPro" id="IPR014001">
    <property type="entry name" value="Helicase_ATP-bd"/>
</dbReference>
<dbReference type="Gene3D" id="3.40.50.300">
    <property type="entry name" value="P-loop containing nucleotide triphosphate hydrolases"/>
    <property type="match status" value="1"/>
</dbReference>
<evidence type="ECO:0000256" key="4">
    <source>
        <dbReference type="ARBA" id="ARBA00022840"/>
    </source>
</evidence>
<evidence type="ECO:0000259" key="6">
    <source>
        <dbReference type="PROSITE" id="PS51192"/>
    </source>
</evidence>